<dbReference type="GeneID" id="70290832"/>
<dbReference type="EMBL" id="MU251251">
    <property type="protein sequence ID" value="KAG9255290.1"/>
    <property type="molecule type" value="Genomic_DNA"/>
</dbReference>
<reference evidence="3" key="1">
    <citation type="journal article" date="2021" name="IMA Fungus">
        <title>Genomic characterization of three marine fungi, including Emericellopsis atlantica sp. nov. with signatures of a generalist lifestyle and marine biomass degradation.</title>
        <authorList>
            <person name="Hagestad O.C."/>
            <person name="Hou L."/>
            <person name="Andersen J.H."/>
            <person name="Hansen E.H."/>
            <person name="Altermark B."/>
            <person name="Li C."/>
            <person name="Kuhnert E."/>
            <person name="Cox R.J."/>
            <person name="Crous P.W."/>
            <person name="Spatafora J.W."/>
            <person name="Lail K."/>
            <person name="Amirebrahimi M."/>
            <person name="Lipzen A."/>
            <person name="Pangilinan J."/>
            <person name="Andreopoulos W."/>
            <person name="Hayes R.D."/>
            <person name="Ng V."/>
            <person name="Grigoriev I.V."/>
            <person name="Jackson S.A."/>
            <person name="Sutton T.D.S."/>
            <person name="Dobson A.D.W."/>
            <person name="Rama T."/>
        </authorList>
    </citation>
    <scope>NUCLEOTIDE SEQUENCE</scope>
    <source>
        <strain evidence="3">TS7</strain>
    </source>
</reference>
<feature type="transmembrane region" description="Helical" evidence="1">
    <location>
        <begin position="82"/>
        <end position="102"/>
    </location>
</feature>
<keyword evidence="4" id="KW-1185">Reference proteome</keyword>
<feature type="transmembrane region" description="Helical" evidence="1">
    <location>
        <begin position="12"/>
        <end position="36"/>
    </location>
</feature>
<feature type="domain" description="DUF7704" evidence="2">
    <location>
        <begin position="9"/>
        <end position="174"/>
    </location>
</feature>
<evidence type="ECO:0000313" key="3">
    <source>
        <dbReference type="EMBL" id="KAG9255290.1"/>
    </source>
</evidence>
<sequence length="189" mass="20088">MDDAEKHPIPLFYRIVLLYIEPLFALNGAFLCLASPSHFLDAVSPHHPVANASSLALAPSAALSHSSSSHGNGDDALRNVRILTDMLGIMQLVFAFNLAVTLRVAGTQTKIWRVMCAGMLLSDLLHIAVSVREYGAGGVGGQGVGVGAWRLTDWINFGILIGMGVVRLGAVLGIGIHEGERKDHKGKIS</sequence>
<dbReference type="AlphaFoldDB" id="A0A9P7ZPE3"/>
<keyword evidence="1" id="KW-0812">Transmembrane</keyword>
<name>A0A9P7ZPE3_9HYPO</name>
<proteinExistence type="predicted"/>
<gene>
    <name evidence="3" type="ORF">F5Z01DRAFT_46290</name>
</gene>
<protein>
    <recommendedName>
        <fullName evidence="2">DUF7704 domain-containing protein</fullName>
    </recommendedName>
</protein>
<dbReference type="PANTHER" id="PTHR37019">
    <property type="entry name" value="CHROMOSOME 1, WHOLE GENOME SHOTGUN SEQUENCE"/>
    <property type="match status" value="1"/>
</dbReference>
<feature type="transmembrane region" description="Helical" evidence="1">
    <location>
        <begin position="154"/>
        <end position="176"/>
    </location>
</feature>
<organism evidence="3 4">
    <name type="scientific">Emericellopsis atlantica</name>
    <dbReference type="NCBI Taxonomy" id="2614577"/>
    <lineage>
        <taxon>Eukaryota</taxon>
        <taxon>Fungi</taxon>
        <taxon>Dikarya</taxon>
        <taxon>Ascomycota</taxon>
        <taxon>Pezizomycotina</taxon>
        <taxon>Sordariomycetes</taxon>
        <taxon>Hypocreomycetidae</taxon>
        <taxon>Hypocreales</taxon>
        <taxon>Bionectriaceae</taxon>
        <taxon>Emericellopsis</taxon>
    </lineage>
</organism>
<dbReference type="Pfam" id="PF24803">
    <property type="entry name" value="DUF7704"/>
    <property type="match status" value="1"/>
</dbReference>
<comment type="caution">
    <text evidence="3">The sequence shown here is derived from an EMBL/GenBank/DDBJ whole genome shotgun (WGS) entry which is preliminary data.</text>
</comment>
<evidence type="ECO:0000313" key="4">
    <source>
        <dbReference type="Proteomes" id="UP000887229"/>
    </source>
</evidence>
<dbReference type="RefSeq" id="XP_046119214.1">
    <property type="nucleotide sequence ID" value="XM_046259929.1"/>
</dbReference>
<dbReference type="PANTHER" id="PTHR37019:SF1">
    <property type="entry name" value="EXPERA DOMAIN-CONTAINING PROTEIN"/>
    <property type="match status" value="1"/>
</dbReference>
<evidence type="ECO:0000256" key="1">
    <source>
        <dbReference type="SAM" id="Phobius"/>
    </source>
</evidence>
<evidence type="ECO:0000259" key="2">
    <source>
        <dbReference type="Pfam" id="PF24803"/>
    </source>
</evidence>
<dbReference type="OrthoDB" id="3587182at2759"/>
<keyword evidence="1" id="KW-1133">Transmembrane helix</keyword>
<dbReference type="Proteomes" id="UP000887229">
    <property type="component" value="Unassembled WGS sequence"/>
</dbReference>
<accession>A0A9P7ZPE3</accession>
<keyword evidence="1" id="KW-0472">Membrane</keyword>
<dbReference type="InterPro" id="IPR056121">
    <property type="entry name" value="DUF7704"/>
</dbReference>